<dbReference type="InterPro" id="IPR036052">
    <property type="entry name" value="TrpB-like_PALP_sf"/>
</dbReference>
<evidence type="ECO:0000259" key="9">
    <source>
        <dbReference type="PROSITE" id="PS51671"/>
    </source>
</evidence>
<dbReference type="AlphaFoldDB" id="A0A6I8PH84"/>
<evidence type="ECO:0000256" key="7">
    <source>
        <dbReference type="SAM" id="MobiDB-lite"/>
    </source>
</evidence>
<dbReference type="Gene3D" id="3.40.50.1100">
    <property type="match status" value="2"/>
</dbReference>
<dbReference type="PANTHER" id="PTHR48078:SF19">
    <property type="entry name" value="ACT DOMAIN-CONTAINING PROTEIN"/>
    <property type="match status" value="1"/>
</dbReference>
<proteinExistence type="predicted"/>
<dbReference type="Pfam" id="PF00291">
    <property type="entry name" value="PALP"/>
    <property type="match status" value="1"/>
</dbReference>
<organism evidence="10 11">
    <name type="scientific">Ornithorhynchus anatinus</name>
    <name type="common">Duckbill platypus</name>
    <dbReference type="NCBI Taxonomy" id="9258"/>
    <lineage>
        <taxon>Eukaryota</taxon>
        <taxon>Metazoa</taxon>
        <taxon>Chordata</taxon>
        <taxon>Craniata</taxon>
        <taxon>Vertebrata</taxon>
        <taxon>Euteleostomi</taxon>
        <taxon>Mammalia</taxon>
        <taxon>Monotremata</taxon>
        <taxon>Ornithorhynchidae</taxon>
        <taxon>Ornithorhynchus</taxon>
    </lineage>
</organism>
<dbReference type="FunFam" id="3.40.50.1100:FF:000044">
    <property type="entry name" value="Phenylserine dehydratase"/>
    <property type="match status" value="1"/>
</dbReference>
<dbReference type="SUPFAM" id="SSF53686">
    <property type="entry name" value="Tryptophan synthase beta subunit-like PLP-dependent enzymes"/>
    <property type="match status" value="1"/>
</dbReference>
<keyword evidence="2" id="KW-0663">Pyridoxal phosphate</keyword>
<reference evidence="10 11" key="1">
    <citation type="journal article" date="2008" name="Nature">
        <title>Genome analysis of the platypus reveals unique signatures of evolution.</title>
        <authorList>
            <person name="Warren W.C."/>
            <person name="Hillier L.W."/>
            <person name="Marshall Graves J.A."/>
            <person name="Birney E."/>
            <person name="Ponting C.P."/>
            <person name="Grutzner F."/>
            <person name="Belov K."/>
            <person name="Miller W."/>
            <person name="Clarke L."/>
            <person name="Chinwalla A.T."/>
            <person name="Yang S.P."/>
            <person name="Heger A."/>
            <person name="Locke D.P."/>
            <person name="Miethke P."/>
            <person name="Waters P.D."/>
            <person name="Veyrunes F."/>
            <person name="Fulton L."/>
            <person name="Fulton B."/>
            <person name="Graves T."/>
            <person name="Wallis J."/>
            <person name="Puente X.S."/>
            <person name="Lopez-Otin C."/>
            <person name="Ordonez G.R."/>
            <person name="Eichler E.E."/>
            <person name="Chen L."/>
            <person name="Cheng Z."/>
            <person name="Deakin J.E."/>
            <person name="Alsop A."/>
            <person name="Thompson K."/>
            <person name="Kirby P."/>
            <person name="Papenfuss A.T."/>
            <person name="Wakefield M.J."/>
            <person name="Olender T."/>
            <person name="Lancet D."/>
            <person name="Huttley G.A."/>
            <person name="Smit A.F."/>
            <person name="Pask A."/>
            <person name="Temple-Smith P."/>
            <person name="Batzer M.A."/>
            <person name="Walker J.A."/>
            <person name="Konkel M.K."/>
            <person name="Harris R.S."/>
            <person name="Whittington C.M."/>
            <person name="Wong E.S."/>
            <person name="Gemmell N.J."/>
            <person name="Buschiazzo E."/>
            <person name="Vargas Jentzsch I.M."/>
            <person name="Merkel A."/>
            <person name="Schmitz J."/>
            <person name="Zemann A."/>
            <person name="Churakov G."/>
            <person name="Kriegs J.O."/>
            <person name="Brosius J."/>
            <person name="Murchison E.P."/>
            <person name="Sachidanandam R."/>
            <person name="Smith C."/>
            <person name="Hannon G.J."/>
            <person name="Tsend-Ayush E."/>
            <person name="McMillan D."/>
            <person name="Attenborough R."/>
            <person name="Rens W."/>
            <person name="Ferguson-Smith M."/>
            <person name="Lefevre C.M."/>
            <person name="Sharp J.A."/>
            <person name="Nicholas K.R."/>
            <person name="Ray D.A."/>
            <person name="Kube M."/>
            <person name="Reinhardt R."/>
            <person name="Pringle T.H."/>
            <person name="Taylor J."/>
            <person name="Jones R.C."/>
            <person name="Nixon B."/>
            <person name="Dacheux J.L."/>
            <person name="Niwa H."/>
            <person name="Sekita Y."/>
            <person name="Huang X."/>
            <person name="Stark A."/>
            <person name="Kheradpour P."/>
            <person name="Kellis M."/>
            <person name="Flicek P."/>
            <person name="Chen Y."/>
            <person name="Webber C."/>
            <person name="Hardison R."/>
            <person name="Nelson J."/>
            <person name="Hallsworth-Pepin K."/>
            <person name="Delehaunty K."/>
            <person name="Markovic C."/>
            <person name="Minx P."/>
            <person name="Feng Y."/>
            <person name="Kremitzki C."/>
            <person name="Mitreva M."/>
            <person name="Glasscock J."/>
            <person name="Wylie T."/>
            <person name="Wohldmann P."/>
            <person name="Thiru P."/>
            <person name="Nhan M.N."/>
            <person name="Pohl C.S."/>
            <person name="Smith S.M."/>
            <person name="Hou S."/>
            <person name="Nefedov M."/>
            <person name="de Jong P.J."/>
            <person name="Renfree M.B."/>
            <person name="Mardis E.R."/>
            <person name="Wilson R.K."/>
        </authorList>
    </citation>
    <scope>NUCLEOTIDE SEQUENCE [LARGE SCALE GENOMIC DNA]</scope>
    <source>
        <strain evidence="10 11">Glennie</strain>
    </source>
</reference>
<evidence type="ECO:0000256" key="2">
    <source>
        <dbReference type="ARBA" id="ARBA00022898"/>
    </source>
</evidence>
<evidence type="ECO:0000256" key="4">
    <source>
        <dbReference type="ARBA" id="ARBA00041766"/>
    </source>
</evidence>
<keyword evidence="8" id="KW-1133">Transmembrane helix</keyword>
<evidence type="ECO:0000256" key="1">
    <source>
        <dbReference type="ARBA" id="ARBA00001933"/>
    </source>
</evidence>
<dbReference type="Ensembl" id="ENSOANT00000056847.1">
    <property type="protein sequence ID" value="ENSOANP00000051926.1"/>
    <property type="gene ID" value="ENSOANG00000040840.1"/>
</dbReference>
<evidence type="ECO:0000256" key="5">
    <source>
        <dbReference type="ARBA" id="ARBA00042605"/>
    </source>
</evidence>
<dbReference type="GeneTree" id="ENSGT00600000084626"/>
<dbReference type="InterPro" id="IPR002912">
    <property type="entry name" value="ACT_dom"/>
</dbReference>
<dbReference type="InterPro" id="IPR001926">
    <property type="entry name" value="TrpB-like_PALP"/>
</dbReference>
<feature type="coiled-coil region" evidence="6">
    <location>
        <begin position="484"/>
        <end position="511"/>
    </location>
</feature>
<evidence type="ECO:0000256" key="6">
    <source>
        <dbReference type="SAM" id="Coils"/>
    </source>
</evidence>
<keyword evidence="6" id="KW-0175">Coiled coil</keyword>
<dbReference type="KEGG" id="oaa:103166789"/>
<feature type="region of interest" description="Disordered" evidence="7">
    <location>
        <begin position="1"/>
        <end position="24"/>
    </location>
</feature>
<sequence length="548" mass="60299">MDGPQDVPRPRARPGSPPGSRTSRLPPFAAVVGFLLHLFVYVVVLLYSYAEELFAGKSEDEGRKPGAVQQGESSNPQEGALRNCGRSPPAIHPERLKDFGEEEDCLNGGIGTWEMKIVGHGEEPLRGAPDPSGLTENRPRHKLLRYEDIKAAALQIQMRIQKTPCTYSRLSKQYGTEIYLKKEFLQYTGSVKERGVFCLLTSLHQDQQRKGVIVATDCNFSMAVAYHATELHVPVFVIMPTDTSPARVKMCRDYGAMVLAFGGTVEDSRGHAQKLAQKNGYLYLEEEDSTVFLSGLGTLGLEIFEQVPQLEAVVFPAGGHCGLLAGSAAALKHLNPRISVIGVEAERFPILQQYLKTGHPIEGQACCSHGFYRDVSGPCFGNSTLESAGQLTDRIVTVSEEDILLAMLRLLEYERATVDAEGAIGLAALVAGKLPELKGRRVAVAVCSANLELPLLRQCLDRASTLDARKCKFSVRLADSPGELSKLLDLLAREEARLLDLQQERAFVTSELFTTKVTCVAETGDRQHTARLRSLLHQRYPTLVWKER</sequence>
<dbReference type="OrthoDB" id="4418812at2759"/>
<evidence type="ECO:0000313" key="10">
    <source>
        <dbReference type="Ensembl" id="ENSOANP00000051926.1"/>
    </source>
</evidence>
<keyword evidence="11" id="KW-1185">Reference proteome</keyword>
<accession>A0A6I8PH84</accession>
<dbReference type="CDD" id="cd01562">
    <property type="entry name" value="Thr-dehyd"/>
    <property type="match status" value="1"/>
</dbReference>
<name>A0A6I8PH84_ORNAN</name>
<reference evidence="10" key="3">
    <citation type="submission" date="2025-09" db="UniProtKB">
        <authorList>
            <consortium name="Ensembl"/>
        </authorList>
    </citation>
    <scope>IDENTIFICATION</scope>
    <source>
        <strain evidence="10">Glennie</strain>
    </source>
</reference>
<dbReference type="InParanoid" id="A0A6I8PH84"/>
<feature type="domain" description="ACT" evidence="9">
    <location>
        <begin position="472"/>
        <end position="548"/>
    </location>
</feature>
<dbReference type="PANTHER" id="PTHR48078">
    <property type="entry name" value="THREONINE DEHYDRATASE, MITOCHONDRIAL-RELATED"/>
    <property type="match status" value="1"/>
</dbReference>
<protein>
    <recommendedName>
        <fullName evidence="4">L-serine deaminase</fullName>
    </recommendedName>
    <alternativeName>
        <fullName evidence="5">L-threonine dehydratase</fullName>
    </alternativeName>
</protein>
<dbReference type="RefSeq" id="XP_028915927.1">
    <property type="nucleotide sequence ID" value="XM_029060094.1"/>
</dbReference>
<dbReference type="Bgee" id="ENSOANG00000040840">
    <property type="expression patterns" value="Expressed in heart and 6 other cell types or tissues"/>
</dbReference>
<keyword evidence="3" id="KW-0456">Lyase</keyword>
<evidence type="ECO:0000313" key="11">
    <source>
        <dbReference type="Proteomes" id="UP000002279"/>
    </source>
</evidence>
<keyword evidence="8" id="KW-0812">Transmembrane</keyword>
<evidence type="ECO:0000256" key="3">
    <source>
        <dbReference type="ARBA" id="ARBA00023239"/>
    </source>
</evidence>
<dbReference type="Proteomes" id="UP000002279">
    <property type="component" value="Chromosome 3"/>
</dbReference>
<dbReference type="GO" id="GO:0006565">
    <property type="term" value="P:L-serine catabolic process"/>
    <property type="evidence" value="ECO:0000318"/>
    <property type="project" value="GO_Central"/>
</dbReference>
<comment type="cofactor">
    <cofactor evidence="1">
        <name>pyridoxal 5'-phosphate</name>
        <dbReference type="ChEBI" id="CHEBI:597326"/>
    </cofactor>
</comment>
<dbReference type="GeneID" id="103166789"/>
<dbReference type="InterPro" id="IPR050147">
    <property type="entry name" value="Ser/Thr_Dehydratase"/>
</dbReference>
<feature type="transmembrane region" description="Helical" evidence="8">
    <location>
        <begin position="28"/>
        <end position="50"/>
    </location>
</feature>
<evidence type="ECO:0000256" key="8">
    <source>
        <dbReference type="SAM" id="Phobius"/>
    </source>
</evidence>
<dbReference type="OMA" id="MVLRFEF"/>
<dbReference type="GO" id="GO:0003941">
    <property type="term" value="F:L-serine ammonia-lyase activity"/>
    <property type="evidence" value="ECO:0000318"/>
    <property type="project" value="GO_Central"/>
</dbReference>
<dbReference type="PROSITE" id="PS51671">
    <property type="entry name" value="ACT"/>
    <property type="match status" value="1"/>
</dbReference>
<feature type="region of interest" description="Disordered" evidence="7">
    <location>
        <begin position="59"/>
        <end position="98"/>
    </location>
</feature>
<keyword evidence="8" id="KW-0472">Membrane</keyword>
<reference evidence="10" key="2">
    <citation type="submission" date="2025-08" db="UniProtKB">
        <authorList>
            <consortium name="Ensembl"/>
        </authorList>
    </citation>
    <scope>IDENTIFICATION</scope>
    <source>
        <strain evidence="10">Glennie</strain>
    </source>
</reference>
<gene>
    <name evidence="10" type="primary">LOC103166789</name>
</gene>